<evidence type="ECO:0000256" key="1">
    <source>
        <dbReference type="SAM" id="Coils"/>
    </source>
</evidence>
<evidence type="ECO:0000313" key="4">
    <source>
        <dbReference type="WBParaSite" id="PgR033_g025_t03"/>
    </source>
</evidence>
<evidence type="ECO:0000256" key="2">
    <source>
        <dbReference type="SAM" id="MobiDB-lite"/>
    </source>
</evidence>
<feature type="coiled-coil region" evidence="1">
    <location>
        <begin position="262"/>
        <end position="289"/>
    </location>
</feature>
<dbReference type="AlphaFoldDB" id="A0A915BBI2"/>
<accession>A0A915BBI2</accession>
<dbReference type="WBParaSite" id="PgR033_g025_t03">
    <property type="protein sequence ID" value="PgR033_g025_t03"/>
    <property type="gene ID" value="PgR033_g025"/>
</dbReference>
<feature type="compositionally biased region" description="Basic residues" evidence="2">
    <location>
        <begin position="23"/>
        <end position="40"/>
    </location>
</feature>
<proteinExistence type="predicted"/>
<feature type="compositionally biased region" description="Low complexity" evidence="2">
    <location>
        <begin position="60"/>
        <end position="79"/>
    </location>
</feature>
<dbReference type="Proteomes" id="UP000887569">
    <property type="component" value="Unplaced"/>
</dbReference>
<feature type="region of interest" description="Disordered" evidence="2">
    <location>
        <begin position="1"/>
        <end position="151"/>
    </location>
</feature>
<keyword evidence="3" id="KW-1185">Reference proteome</keyword>
<reference evidence="4" key="1">
    <citation type="submission" date="2022-11" db="UniProtKB">
        <authorList>
            <consortium name="WormBaseParasite"/>
        </authorList>
    </citation>
    <scope>IDENTIFICATION</scope>
</reference>
<feature type="compositionally biased region" description="Basic residues" evidence="2">
    <location>
        <begin position="135"/>
        <end position="150"/>
    </location>
</feature>
<name>A0A915BBI2_PARUN</name>
<feature type="compositionally biased region" description="Basic and acidic residues" evidence="2">
    <location>
        <begin position="1"/>
        <end position="17"/>
    </location>
</feature>
<feature type="compositionally biased region" description="Basic and acidic residues" evidence="2">
    <location>
        <begin position="47"/>
        <end position="59"/>
    </location>
</feature>
<organism evidence="3 4">
    <name type="scientific">Parascaris univalens</name>
    <name type="common">Nematode worm</name>
    <dbReference type="NCBI Taxonomy" id="6257"/>
    <lineage>
        <taxon>Eukaryota</taxon>
        <taxon>Metazoa</taxon>
        <taxon>Ecdysozoa</taxon>
        <taxon>Nematoda</taxon>
        <taxon>Chromadorea</taxon>
        <taxon>Rhabditida</taxon>
        <taxon>Spirurina</taxon>
        <taxon>Ascaridomorpha</taxon>
        <taxon>Ascaridoidea</taxon>
        <taxon>Ascarididae</taxon>
        <taxon>Parascaris</taxon>
    </lineage>
</organism>
<evidence type="ECO:0000313" key="3">
    <source>
        <dbReference type="Proteomes" id="UP000887569"/>
    </source>
</evidence>
<protein>
    <submittedName>
        <fullName evidence="4">Uncharacterized protein</fullName>
    </submittedName>
</protein>
<keyword evidence="1" id="KW-0175">Coiled coil</keyword>
<sequence>QFCDRGFERGRFNDKMRTPYSHSTRHQKRTRSGSHSRRRTRSLEAPTGEREDALSEWSRDSTSISTPSSTLSSSRSRSAPSRRRPIIYDATEMSSARSVSGAVTHGRHRRHSYPTSTFKMKFDSEQGSSVENTPRRSRRQTKQRPSRKKQWASVWRFVHTPEIRVRNNEGALIKLQSESTRLLESAPVSGSISNESLQSDCRIRSISTSDTLSEACSEKTQYSFPLQGSVNDIFDSDICVTAVSSSPFSEHKPQTISHEDLYEDVMRRMERIANTVNMFEEKITALEEKTKFFMDTI</sequence>